<protein>
    <recommendedName>
        <fullName evidence="5">Cof protein</fullName>
    </recommendedName>
</protein>
<dbReference type="EMBL" id="FJNB01000005">
    <property type="protein sequence ID" value="CZQ91441.1"/>
    <property type="molecule type" value="Genomic_DNA"/>
</dbReference>
<dbReference type="STRING" id="640938.TR210_961"/>
<dbReference type="SUPFAM" id="SSF56784">
    <property type="entry name" value="HAD-like"/>
    <property type="match status" value="1"/>
</dbReference>
<name>A0A143YLS0_9LACT</name>
<dbReference type="Proteomes" id="UP000076878">
    <property type="component" value="Unassembled WGS sequence"/>
</dbReference>
<reference evidence="1 3" key="1">
    <citation type="submission" date="2016-02" db="EMBL/GenBank/DDBJ databases">
        <authorList>
            <person name="Wen L."/>
            <person name="He K."/>
            <person name="Yang H."/>
        </authorList>
    </citation>
    <scope>NUCLEOTIDE SEQUENCE [LARGE SCALE GENOMIC DNA]</scope>
    <source>
        <strain evidence="1">Trichococcus_R210</strain>
    </source>
</reference>
<dbReference type="PANTHER" id="PTHR10000:SF25">
    <property type="entry name" value="PHOSPHATASE YKRA-RELATED"/>
    <property type="match status" value="1"/>
</dbReference>
<evidence type="ECO:0000313" key="3">
    <source>
        <dbReference type="Proteomes" id="UP000076878"/>
    </source>
</evidence>
<dbReference type="Proteomes" id="UP000199280">
    <property type="component" value="Unassembled WGS sequence"/>
</dbReference>
<accession>A0A143YLS0</accession>
<dbReference type="InterPro" id="IPR023214">
    <property type="entry name" value="HAD_sf"/>
</dbReference>
<dbReference type="AlphaFoldDB" id="A0A143YLS0"/>
<dbReference type="Pfam" id="PF08282">
    <property type="entry name" value="Hydrolase_3"/>
    <property type="match status" value="1"/>
</dbReference>
<dbReference type="OrthoDB" id="9810101at2"/>
<dbReference type="PANTHER" id="PTHR10000">
    <property type="entry name" value="PHOSPHOSERINE PHOSPHATASE"/>
    <property type="match status" value="1"/>
</dbReference>
<gene>
    <name evidence="2" type="ORF">SAMN05216375_10392</name>
    <name evidence="1" type="ORF">TR210_961</name>
</gene>
<dbReference type="EMBL" id="FNYT01000003">
    <property type="protein sequence ID" value="SEI75005.1"/>
    <property type="molecule type" value="Genomic_DNA"/>
</dbReference>
<organism evidence="1 3">
    <name type="scientific">Trichococcus ilyis</name>
    <dbReference type="NCBI Taxonomy" id="640938"/>
    <lineage>
        <taxon>Bacteria</taxon>
        <taxon>Bacillati</taxon>
        <taxon>Bacillota</taxon>
        <taxon>Bacilli</taxon>
        <taxon>Lactobacillales</taxon>
        <taxon>Carnobacteriaceae</taxon>
        <taxon>Trichococcus</taxon>
    </lineage>
</organism>
<reference evidence="2 4" key="2">
    <citation type="submission" date="2016-10" db="EMBL/GenBank/DDBJ databases">
        <authorList>
            <person name="Varghese N."/>
            <person name="Submissions S."/>
        </authorList>
    </citation>
    <scope>NUCLEOTIDE SEQUENCE [LARGE SCALE GENOMIC DNA]</scope>
    <source>
        <strain evidence="2 4">DSM 22150</strain>
    </source>
</reference>
<dbReference type="RefSeq" id="WP_068622089.1">
    <property type="nucleotide sequence ID" value="NZ_FJNB01000005.1"/>
</dbReference>
<evidence type="ECO:0000313" key="1">
    <source>
        <dbReference type="EMBL" id="CZQ91441.1"/>
    </source>
</evidence>
<keyword evidence="4" id="KW-1185">Reference proteome</keyword>
<dbReference type="GO" id="GO:0016791">
    <property type="term" value="F:phosphatase activity"/>
    <property type="evidence" value="ECO:0007669"/>
    <property type="project" value="TreeGrafter"/>
</dbReference>
<sequence length="257" mass="28837">MNKKYFFFDIDGTLTDHRTKEIVPSAQTALDKLAAAGHFVGIATGRAHYKAVNFMHEIGLENMVCSGGAGLVIKGEMIQNLPLDLIKAKNILREAEQLGYGILLMLDDSVKVHAKNDLFREQAGPRKEPTAYIIDPTLDFEVLESIYKIYVSVPSEEENLLTSKGTLGHLRFEPEYLMFQHDQKNQGILDLMAYLDAPLNDVVVFGDDYNDLVMFDSAWTNIAMGNACRELKNKASYITASNVEDGIYKACEHFGWF</sequence>
<dbReference type="InterPro" id="IPR036412">
    <property type="entry name" value="HAD-like_sf"/>
</dbReference>
<proteinExistence type="predicted"/>
<evidence type="ECO:0000313" key="2">
    <source>
        <dbReference type="EMBL" id="SEI75005.1"/>
    </source>
</evidence>
<evidence type="ECO:0000313" key="4">
    <source>
        <dbReference type="Proteomes" id="UP000199280"/>
    </source>
</evidence>
<dbReference type="Gene3D" id="3.30.1240.10">
    <property type="match status" value="1"/>
</dbReference>
<dbReference type="GO" id="GO:0005829">
    <property type="term" value="C:cytosol"/>
    <property type="evidence" value="ECO:0007669"/>
    <property type="project" value="TreeGrafter"/>
</dbReference>
<dbReference type="Gene3D" id="3.40.50.1000">
    <property type="entry name" value="HAD superfamily/HAD-like"/>
    <property type="match status" value="1"/>
</dbReference>
<dbReference type="GO" id="GO:0000287">
    <property type="term" value="F:magnesium ion binding"/>
    <property type="evidence" value="ECO:0007669"/>
    <property type="project" value="TreeGrafter"/>
</dbReference>
<evidence type="ECO:0008006" key="5">
    <source>
        <dbReference type="Google" id="ProtNLM"/>
    </source>
</evidence>